<dbReference type="GO" id="GO:0008218">
    <property type="term" value="P:bioluminescence"/>
    <property type="evidence" value="ECO:0007669"/>
    <property type="project" value="InterPro"/>
</dbReference>
<evidence type="ECO:0000313" key="3">
    <source>
        <dbReference type="Proteomes" id="UP000256373"/>
    </source>
</evidence>
<keyword evidence="3" id="KW-1185">Reference proteome</keyword>
<name>A0A3D8YC00_9BACT</name>
<dbReference type="Pfam" id="PF05893">
    <property type="entry name" value="LuxC"/>
    <property type="match status" value="1"/>
</dbReference>
<keyword evidence="1" id="KW-0521">NADP</keyword>
<dbReference type="SUPFAM" id="SSF53720">
    <property type="entry name" value="ALDH-like"/>
    <property type="match status" value="1"/>
</dbReference>
<protein>
    <submittedName>
        <fullName evidence="2">Acyl-CoA reductase</fullName>
    </submittedName>
</protein>
<dbReference type="AlphaFoldDB" id="A0A3D8YC00"/>
<dbReference type="RefSeq" id="WP_115832129.1">
    <property type="nucleotide sequence ID" value="NZ_QNUL01000014.1"/>
</dbReference>
<dbReference type="InterPro" id="IPR016161">
    <property type="entry name" value="Ald_DH/histidinol_DH"/>
</dbReference>
<comment type="caution">
    <text evidence="2">The sequence shown here is derived from an EMBL/GenBank/DDBJ whole genome shotgun (WGS) entry which is preliminary data.</text>
</comment>
<sequence>MISRKSRVDAFVKLGTYINSEENTDEIEKWIAASNSKNNWFTPANVRTSLEAIASQYLDRAALEAWVEKYTEPVQQVKVGVVMAGNIPAVGFHDALCVLISGHTLLAKPASDDQALIHYLLEKLVQLEPAFGNHIRFVERLNEADAYIATGSDNTARYFHYYFSKKPHVIRKNRTSVAILDGQESTEELTALGKDIFQYFGLGCRNVSKLFVPAGYDFSKLYESLEVFRPVCVNHHKYFNNYEYNRSILLVNRIAHFDNGFLIFNESPALVSPISVVHFEFYDGADSVKAVLEEAAEKIQCIVSGKEVQINGAVGFGEVQSPGLEDYADAVDTMAFLSSL</sequence>
<proteinExistence type="predicted"/>
<dbReference type="EMBL" id="QNUL01000014">
    <property type="protein sequence ID" value="REA59713.1"/>
    <property type="molecule type" value="Genomic_DNA"/>
</dbReference>
<evidence type="ECO:0000256" key="1">
    <source>
        <dbReference type="ARBA" id="ARBA00022857"/>
    </source>
</evidence>
<organism evidence="2 3">
    <name type="scientific">Dyadobacter luteus</name>
    <dbReference type="NCBI Taxonomy" id="2259619"/>
    <lineage>
        <taxon>Bacteria</taxon>
        <taxon>Pseudomonadati</taxon>
        <taxon>Bacteroidota</taxon>
        <taxon>Cytophagia</taxon>
        <taxon>Cytophagales</taxon>
        <taxon>Spirosomataceae</taxon>
        <taxon>Dyadobacter</taxon>
    </lineage>
</organism>
<evidence type="ECO:0000313" key="2">
    <source>
        <dbReference type="EMBL" id="REA59713.1"/>
    </source>
</evidence>
<dbReference type="InterPro" id="IPR008670">
    <property type="entry name" value="CoA_reduct_LuxC"/>
</dbReference>
<gene>
    <name evidence="2" type="ORF">DSL64_17065</name>
</gene>
<reference evidence="2 3" key="1">
    <citation type="submission" date="2018-07" db="EMBL/GenBank/DDBJ databases">
        <title>Dyadobacter roseus sp. nov., isolated from rose rhizosphere soil.</title>
        <authorList>
            <person name="Chen L."/>
        </authorList>
    </citation>
    <scope>NUCLEOTIDE SEQUENCE [LARGE SCALE GENOMIC DNA]</scope>
    <source>
        <strain evidence="2 3">RS19</strain>
    </source>
</reference>
<dbReference type="Proteomes" id="UP000256373">
    <property type="component" value="Unassembled WGS sequence"/>
</dbReference>
<dbReference type="GO" id="GO:0003995">
    <property type="term" value="F:acyl-CoA dehydrogenase activity"/>
    <property type="evidence" value="ECO:0007669"/>
    <property type="project" value="InterPro"/>
</dbReference>
<accession>A0A3D8YC00</accession>
<dbReference type="OrthoDB" id="1522941at2"/>